<evidence type="ECO:0000259" key="1">
    <source>
        <dbReference type="Pfam" id="PF00551"/>
    </source>
</evidence>
<dbReference type="AlphaFoldDB" id="A0A1G2ENC4"/>
<sequence length="209" mass="24234">MKVLFLTNNKESLILADWLVRIAGETVIAFGNELTIEYLKGVKPDFIVSYNYKHLIRENILKILRSNRIINLHISYLPYNRGSNPNFWSIVEQTPCGVTIHRVDQGLDTGPILSQIRITFPDESITLAESYQILHRGIQRLFKQKWLDIKQNNLRARIQPKGGTKHTIKDFERVKITVLSKGWNTSIGEARKNYNKFLLSSNLLYPRKV</sequence>
<dbReference type="Gene3D" id="3.40.50.170">
    <property type="entry name" value="Formyl transferase, N-terminal domain"/>
    <property type="match status" value="1"/>
</dbReference>
<evidence type="ECO:0000313" key="3">
    <source>
        <dbReference type="Proteomes" id="UP000176326"/>
    </source>
</evidence>
<dbReference type="GO" id="GO:0005829">
    <property type="term" value="C:cytosol"/>
    <property type="evidence" value="ECO:0007669"/>
    <property type="project" value="TreeGrafter"/>
</dbReference>
<dbReference type="InterPro" id="IPR036477">
    <property type="entry name" value="Formyl_transf_N_sf"/>
</dbReference>
<dbReference type="Pfam" id="PF00551">
    <property type="entry name" value="Formyl_trans_N"/>
    <property type="match status" value="1"/>
</dbReference>
<proteinExistence type="predicted"/>
<organism evidence="2 3">
    <name type="scientific">Candidatus Nealsonbacteria bacterium RIFOXYC1_FULL_40_7</name>
    <dbReference type="NCBI Taxonomy" id="1801678"/>
    <lineage>
        <taxon>Bacteria</taxon>
        <taxon>Candidatus Nealsoniibacteriota</taxon>
    </lineage>
</organism>
<dbReference type="EMBL" id="MHMN01000047">
    <property type="protein sequence ID" value="OGZ27279.1"/>
    <property type="molecule type" value="Genomic_DNA"/>
</dbReference>
<dbReference type="PANTHER" id="PTHR11138">
    <property type="entry name" value="METHIONYL-TRNA FORMYLTRANSFERASE"/>
    <property type="match status" value="1"/>
</dbReference>
<accession>A0A1G2ENC4</accession>
<reference evidence="2 3" key="1">
    <citation type="journal article" date="2016" name="Nat. Commun.">
        <title>Thousands of microbial genomes shed light on interconnected biogeochemical processes in an aquifer system.</title>
        <authorList>
            <person name="Anantharaman K."/>
            <person name="Brown C.T."/>
            <person name="Hug L.A."/>
            <person name="Sharon I."/>
            <person name="Castelle C.J."/>
            <person name="Probst A.J."/>
            <person name="Thomas B.C."/>
            <person name="Singh A."/>
            <person name="Wilkins M.J."/>
            <person name="Karaoz U."/>
            <person name="Brodie E.L."/>
            <person name="Williams K.H."/>
            <person name="Hubbard S.S."/>
            <person name="Banfield J.F."/>
        </authorList>
    </citation>
    <scope>NUCLEOTIDE SEQUENCE [LARGE SCALE GENOMIC DNA]</scope>
</reference>
<dbReference type="Proteomes" id="UP000176326">
    <property type="component" value="Unassembled WGS sequence"/>
</dbReference>
<comment type="caution">
    <text evidence="2">The sequence shown here is derived from an EMBL/GenBank/DDBJ whole genome shotgun (WGS) entry which is preliminary data.</text>
</comment>
<feature type="domain" description="Formyl transferase N-terminal" evidence="1">
    <location>
        <begin position="36"/>
        <end position="119"/>
    </location>
</feature>
<dbReference type="InterPro" id="IPR002376">
    <property type="entry name" value="Formyl_transf_N"/>
</dbReference>
<dbReference type="GO" id="GO:0004479">
    <property type="term" value="F:methionyl-tRNA formyltransferase activity"/>
    <property type="evidence" value="ECO:0007669"/>
    <property type="project" value="TreeGrafter"/>
</dbReference>
<gene>
    <name evidence="2" type="ORF">A2427_01075</name>
</gene>
<protein>
    <recommendedName>
        <fullName evidence="1">Formyl transferase N-terminal domain-containing protein</fullName>
    </recommendedName>
</protein>
<dbReference type="PANTHER" id="PTHR11138:SF5">
    <property type="entry name" value="METHIONYL-TRNA FORMYLTRANSFERASE, MITOCHONDRIAL"/>
    <property type="match status" value="1"/>
</dbReference>
<name>A0A1G2ENC4_9BACT</name>
<evidence type="ECO:0000313" key="2">
    <source>
        <dbReference type="EMBL" id="OGZ27279.1"/>
    </source>
</evidence>
<dbReference type="SUPFAM" id="SSF53328">
    <property type="entry name" value="Formyltransferase"/>
    <property type="match status" value="1"/>
</dbReference>